<dbReference type="PANTHER" id="PTHR30050:SF8">
    <property type="entry name" value="PRIMOSOMAL PROTEIN DNAI"/>
    <property type="match status" value="1"/>
</dbReference>
<feature type="domain" description="IstB-like ATP-binding" evidence="1">
    <location>
        <begin position="127"/>
        <end position="334"/>
    </location>
</feature>
<protein>
    <recommendedName>
        <fullName evidence="5">Primosomal protein DnaI</fullName>
    </recommendedName>
</protein>
<dbReference type="PATRIC" id="fig|1616.3.peg.862"/>
<evidence type="ECO:0000313" key="4">
    <source>
        <dbReference type="Proteomes" id="UP000051655"/>
    </source>
</evidence>
<gene>
    <name evidence="3" type="ORF">IV73_GL000842</name>
</gene>
<comment type="caution">
    <text evidence="3">The sequence shown here is derived from an EMBL/GenBank/DDBJ whole genome shotgun (WGS) entry which is preliminary data.</text>
</comment>
<name>A0A0R2JL01_9LACO</name>
<dbReference type="NCBIfam" id="NF006505">
    <property type="entry name" value="PRK08939.1"/>
    <property type="match status" value="1"/>
</dbReference>
<evidence type="ECO:0000259" key="1">
    <source>
        <dbReference type="Pfam" id="PF01695"/>
    </source>
</evidence>
<reference evidence="3 4" key="1">
    <citation type="journal article" date="2015" name="Genome Announc.">
        <title>Expanding the biotechnology potential of lactobacilli through comparative genomics of 213 strains and associated genera.</title>
        <authorList>
            <person name="Sun Z."/>
            <person name="Harris H.M."/>
            <person name="McCann A."/>
            <person name="Guo C."/>
            <person name="Argimon S."/>
            <person name="Zhang W."/>
            <person name="Yang X."/>
            <person name="Jeffery I.B."/>
            <person name="Cooney J.C."/>
            <person name="Kagawa T.F."/>
            <person name="Liu W."/>
            <person name="Song Y."/>
            <person name="Salvetti E."/>
            <person name="Wrobel A."/>
            <person name="Rasinkangas P."/>
            <person name="Parkhill J."/>
            <person name="Rea M.C."/>
            <person name="O'Sullivan O."/>
            <person name="Ritari J."/>
            <person name="Douillard F.P."/>
            <person name="Paul Ross R."/>
            <person name="Yang R."/>
            <person name="Briner A.E."/>
            <person name="Felis G.E."/>
            <person name="de Vos W.M."/>
            <person name="Barrangou R."/>
            <person name="Klaenhammer T.R."/>
            <person name="Caufield P.W."/>
            <person name="Cui Y."/>
            <person name="Zhang H."/>
            <person name="O'Toole P.W."/>
        </authorList>
    </citation>
    <scope>NUCLEOTIDE SEQUENCE [LARGE SCALE GENOMIC DNA]</scope>
    <source>
        <strain evidence="3 4">DSM 20593</strain>
    </source>
</reference>
<evidence type="ECO:0008006" key="5">
    <source>
        <dbReference type="Google" id="ProtNLM"/>
    </source>
</evidence>
<dbReference type="GO" id="GO:0005524">
    <property type="term" value="F:ATP binding"/>
    <property type="evidence" value="ECO:0007669"/>
    <property type="project" value="InterPro"/>
</dbReference>
<organism evidence="3 4">
    <name type="scientific">Weissella kandleri</name>
    <dbReference type="NCBI Taxonomy" id="1616"/>
    <lineage>
        <taxon>Bacteria</taxon>
        <taxon>Bacillati</taxon>
        <taxon>Bacillota</taxon>
        <taxon>Bacilli</taxon>
        <taxon>Lactobacillales</taxon>
        <taxon>Lactobacillaceae</taxon>
        <taxon>Weissella</taxon>
    </lineage>
</organism>
<dbReference type="InterPro" id="IPR027417">
    <property type="entry name" value="P-loop_NTPase"/>
</dbReference>
<dbReference type="Pfam" id="PF01695">
    <property type="entry name" value="IstB_IS21"/>
    <property type="match status" value="1"/>
</dbReference>
<dbReference type="CDD" id="cd00009">
    <property type="entry name" value="AAA"/>
    <property type="match status" value="1"/>
</dbReference>
<dbReference type="AlphaFoldDB" id="A0A0R2JL01"/>
<dbReference type="SUPFAM" id="SSF52540">
    <property type="entry name" value="P-loop containing nucleoside triphosphate hydrolases"/>
    <property type="match status" value="1"/>
</dbReference>
<dbReference type="STRING" id="1616.IV73_GL000842"/>
<dbReference type="PANTHER" id="PTHR30050">
    <property type="entry name" value="CHROMOSOMAL REPLICATION INITIATOR PROTEIN DNAA"/>
    <property type="match status" value="1"/>
</dbReference>
<accession>A0A0R2JL01</accession>
<dbReference type="Proteomes" id="UP000051655">
    <property type="component" value="Unassembled WGS sequence"/>
</dbReference>
<dbReference type="RefSeq" id="WP_236697731.1">
    <property type="nucleotide sequence ID" value="NZ_JQBP01000003.1"/>
</dbReference>
<dbReference type="EMBL" id="JQBP01000003">
    <property type="protein sequence ID" value="KRN75082.1"/>
    <property type="molecule type" value="Genomic_DNA"/>
</dbReference>
<dbReference type="GO" id="GO:0006260">
    <property type="term" value="P:DNA replication"/>
    <property type="evidence" value="ECO:0007669"/>
    <property type="project" value="TreeGrafter"/>
</dbReference>
<feature type="domain" description="Primosomal DnaI N-terminal" evidence="2">
    <location>
        <begin position="22"/>
        <end position="114"/>
    </location>
</feature>
<proteinExistence type="predicted"/>
<dbReference type="Pfam" id="PF07319">
    <property type="entry name" value="DnaI_N"/>
    <property type="match status" value="1"/>
</dbReference>
<sequence>MIEGKHMPEMDKLKLKQQNGAKDVGASLKNVFGQRAQMRAEFQKIRDILLGDTEIQAFIAKYQPELTTQIFDRDLATIYEYYLQKQKAQQGLSDVHPGYDPELLFVDQQVVIQYHETAQTKQREDKLKAASRIQVLGMPKELKKARMGDFQDADAGMLGAVLAVTQFIDAYTQDPQAFHPGLYLQGPYGVGKTYLLGAMANQLAAEGVEVLLVHYPTLAANMKESIGDSTMNMKPLREKMRTVAVFVIDDIGAEIDGSGWVRDDVLSVVLDYRMQNGLTTFFTSNFSMAQLEDEHFTNSSKGAEPVKAGRLMQRIKYLAHEMPVNGPNRRLNQK</sequence>
<dbReference type="InterPro" id="IPR002611">
    <property type="entry name" value="IstB_ATP-bd"/>
</dbReference>
<dbReference type="InterPro" id="IPR009928">
    <property type="entry name" value="DnaI_N"/>
</dbReference>
<keyword evidence="4" id="KW-1185">Reference proteome</keyword>
<dbReference type="Gene3D" id="3.40.50.300">
    <property type="entry name" value="P-loop containing nucleotide triphosphate hydrolases"/>
    <property type="match status" value="1"/>
</dbReference>
<evidence type="ECO:0000313" key="3">
    <source>
        <dbReference type="EMBL" id="KRN75082.1"/>
    </source>
</evidence>
<evidence type="ECO:0000259" key="2">
    <source>
        <dbReference type="Pfam" id="PF07319"/>
    </source>
</evidence>